<keyword evidence="8" id="KW-1185">Reference proteome</keyword>
<evidence type="ECO:0000256" key="4">
    <source>
        <dbReference type="SAM" id="SignalP"/>
    </source>
</evidence>
<dbReference type="InterPro" id="IPR029058">
    <property type="entry name" value="AB_hydrolase_fold"/>
</dbReference>
<dbReference type="InterPro" id="IPR002921">
    <property type="entry name" value="Fungal_lipase-type"/>
</dbReference>
<dbReference type="InterPro" id="IPR051218">
    <property type="entry name" value="Sec_MonoDiacylglyc_Lipase"/>
</dbReference>
<dbReference type="InterPro" id="IPR005592">
    <property type="entry name" value="Mono/diacylglycerol_lipase_N"/>
</dbReference>
<dbReference type="AlphaFoldDB" id="A0A9P9JAY4"/>
<dbReference type="GO" id="GO:0016042">
    <property type="term" value="P:lipid catabolic process"/>
    <property type="evidence" value="ECO:0007669"/>
    <property type="project" value="InterPro"/>
</dbReference>
<dbReference type="Proteomes" id="UP000717696">
    <property type="component" value="Unassembled WGS sequence"/>
</dbReference>
<dbReference type="Gene3D" id="3.40.50.1820">
    <property type="entry name" value="alpha/beta hydrolase"/>
    <property type="match status" value="1"/>
</dbReference>
<evidence type="ECO:0000256" key="1">
    <source>
        <dbReference type="ARBA" id="ARBA00043996"/>
    </source>
</evidence>
<feature type="domain" description="Mono-/di-acylglycerol lipase N-terminal" evidence="6">
    <location>
        <begin position="11"/>
        <end position="76"/>
    </location>
</feature>
<feature type="chain" id="PRO_5040474524" evidence="4">
    <location>
        <begin position="16"/>
        <end position="332"/>
    </location>
</feature>
<evidence type="ECO:0000256" key="3">
    <source>
        <dbReference type="ARBA" id="ARBA00048461"/>
    </source>
</evidence>
<evidence type="ECO:0000313" key="8">
    <source>
        <dbReference type="Proteomes" id="UP000717696"/>
    </source>
</evidence>
<feature type="domain" description="Fungal lipase-type" evidence="5">
    <location>
        <begin position="103"/>
        <end position="234"/>
    </location>
</feature>
<organism evidence="7 8">
    <name type="scientific">Dactylonectria estremocensis</name>
    <dbReference type="NCBI Taxonomy" id="1079267"/>
    <lineage>
        <taxon>Eukaryota</taxon>
        <taxon>Fungi</taxon>
        <taxon>Dikarya</taxon>
        <taxon>Ascomycota</taxon>
        <taxon>Pezizomycotina</taxon>
        <taxon>Sordariomycetes</taxon>
        <taxon>Hypocreomycetidae</taxon>
        <taxon>Hypocreales</taxon>
        <taxon>Nectriaceae</taxon>
        <taxon>Dactylonectria</taxon>
    </lineage>
</organism>
<dbReference type="PANTHER" id="PTHR45856">
    <property type="entry name" value="ALPHA/BETA-HYDROLASES SUPERFAMILY PROTEIN"/>
    <property type="match status" value="1"/>
</dbReference>
<dbReference type="CDD" id="cd00519">
    <property type="entry name" value="Lipase_3"/>
    <property type="match status" value="1"/>
</dbReference>
<gene>
    <name evidence="7" type="ORF">B0J13DRAFT_619563</name>
</gene>
<sequence length="332" mass="34675">MLVLSLLSSVGVAAAASIGNYARILEDRAVTVTSANLANFKFYAQHSAAAYCNYGAKAGAKISCGGYCPTVESDGAVIVASFGGSATGIAGYVSTDATRKEIVISIRGSSNIRNWITNLDFGQDSCSSLVSGCGVHSGFQNAWDEIAAAAKAAVVSARTVNPSYVVVATGHSLGGAVATLAAAYLRKAGIPMDLYTFGSPRVGDGDFANFVTSQAGAEYRVTHEADPVPRLPPIIFGYRHTSPEYWLTGGSSDTTTYSVSSIKVCEGNANIGCNAGTLGLDIIAHLNYLQDISGCAAIGISWRRDELTDAELEAKINQYAKLDVEYVSYQPS</sequence>
<evidence type="ECO:0000313" key="7">
    <source>
        <dbReference type="EMBL" id="KAH7151979.1"/>
    </source>
</evidence>
<dbReference type="PANTHER" id="PTHR45856:SF11">
    <property type="entry name" value="FUNGAL LIPASE-LIKE DOMAIN-CONTAINING PROTEIN"/>
    <property type="match status" value="1"/>
</dbReference>
<reference evidence="7" key="1">
    <citation type="journal article" date="2021" name="Nat. Commun.">
        <title>Genetic determinants of endophytism in the Arabidopsis root mycobiome.</title>
        <authorList>
            <person name="Mesny F."/>
            <person name="Miyauchi S."/>
            <person name="Thiergart T."/>
            <person name="Pickel B."/>
            <person name="Atanasova L."/>
            <person name="Karlsson M."/>
            <person name="Huettel B."/>
            <person name="Barry K.W."/>
            <person name="Haridas S."/>
            <person name="Chen C."/>
            <person name="Bauer D."/>
            <person name="Andreopoulos W."/>
            <person name="Pangilinan J."/>
            <person name="LaButti K."/>
            <person name="Riley R."/>
            <person name="Lipzen A."/>
            <person name="Clum A."/>
            <person name="Drula E."/>
            <person name="Henrissat B."/>
            <person name="Kohler A."/>
            <person name="Grigoriev I.V."/>
            <person name="Martin F.M."/>
            <person name="Hacquard S."/>
        </authorList>
    </citation>
    <scope>NUCLEOTIDE SEQUENCE</scope>
    <source>
        <strain evidence="7">MPI-CAGE-AT-0021</strain>
    </source>
</reference>
<comment type="catalytic activity">
    <reaction evidence="2">
        <text>a diacylglycerol + H2O = a monoacylglycerol + a fatty acid + H(+)</text>
        <dbReference type="Rhea" id="RHEA:32731"/>
        <dbReference type="ChEBI" id="CHEBI:15377"/>
        <dbReference type="ChEBI" id="CHEBI:15378"/>
        <dbReference type="ChEBI" id="CHEBI:17408"/>
        <dbReference type="ChEBI" id="CHEBI:18035"/>
        <dbReference type="ChEBI" id="CHEBI:28868"/>
    </reaction>
</comment>
<keyword evidence="4" id="KW-0732">Signal</keyword>
<dbReference type="SUPFAM" id="SSF53474">
    <property type="entry name" value="alpha/beta-Hydrolases"/>
    <property type="match status" value="1"/>
</dbReference>
<protein>
    <submittedName>
        <fullName evidence="7">Lipase</fullName>
    </submittedName>
</protein>
<comment type="catalytic activity">
    <reaction evidence="3">
        <text>a monoacylglycerol + H2O = glycerol + a fatty acid + H(+)</text>
        <dbReference type="Rhea" id="RHEA:15245"/>
        <dbReference type="ChEBI" id="CHEBI:15377"/>
        <dbReference type="ChEBI" id="CHEBI:15378"/>
        <dbReference type="ChEBI" id="CHEBI:17408"/>
        <dbReference type="ChEBI" id="CHEBI:17754"/>
        <dbReference type="ChEBI" id="CHEBI:28868"/>
    </reaction>
</comment>
<name>A0A9P9JAY4_9HYPO</name>
<dbReference type="EMBL" id="JAGMUU010000005">
    <property type="protein sequence ID" value="KAH7151979.1"/>
    <property type="molecule type" value="Genomic_DNA"/>
</dbReference>
<evidence type="ECO:0000259" key="5">
    <source>
        <dbReference type="Pfam" id="PF01764"/>
    </source>
</evidence>
<dbReference type="Pfam" id="PF03893">
    <property type="entry name" value="Lipase3_N"/>
    <property type="match status" value="1"/>
</dbReference>
<dbReference type="OrthoDB" id="426718at2759"/>
<comment type="caution">
    <text evidence="7">The sequence shown here is derived from an EMBL/GenBank/DDBJ whole genome shotgun (WGS) entry which is preliminary data.</text>
</comment>
<evidence type="ECO:0000256" key="2">
    <source>
        <dbReference type="ARBA" id="ARBA00047591"/>
    </source>
</evidence>
<comment type="similarity">
    <text evidence="1">Belongs to the AB hydrolase superfamily. Lipase family. Class 3 subfamily.</text>
</comment>
<accession>A0A9P9JAY4</accession>
<evidence type="ECO:0000259" key="6">
    <source>
        <dbReference type="Pfam" id="PF03893"/>
    </source>
</evidence>
<proteinExistence type="inferred from homology"/>
<feature type="signal peptide" evidence="4">
    <location>
        <begin position="1"/>
        <end position="15"/>
    </location>
</feature>
<dbReference type="Pfam" id="PF01764">
    <property type="entry name" value="Lipase_3"/>
    <property type="match status" value="1"/>
</dbReference>